<sequence length="715" mass="78939">MVCCGESESHATEAPVATGHQIVNQQPVPRPELSLQHMAHQLSQTPDPPPLLRPTATPTHLHPVTNDLRHFSSPSAPSSLQHVRQTSASSSDEGKLVVAIDFGTTFSGVAYGSSRFADGQVQQILKWPQSLETYRKISTCLLYDKHGTLVDWGLQAKNARLQPGIERYEWFKLFLEPRALRDEPELDPRLPSLPVGKTPVGLISDFLRSLWTYCRQEITREMGTVVDLDSADIWLTVPAAWDARGCALMREAAVGAGLVQSAYPGDTAWRDRLKIISEPEAAAVHCAHLSGLHHLQPSQNFIVCDAGGGTVDLAVYQIIGNPTHLEIAEVAVRSGGNCGSIFLDLRFRNLVKTLLADHPSHCDQVSLAYFMNSFSEADKLTYAGVEDDDNEFYFNCFNVQDPADDPSVGLVNGQLGIPGRLLRKIVFDPVVDEVLRLIAKQLSVSPPIDALLLVGGFSGSTYLKARIEERFGGIIPMTVRPPDCDTATLRGAARYGLARRPLVSQLVIPRSYVMKVKLPAEPEDRSRRPAYVRYNDAGVEICENRLQYLLRKGSVVRKGPVCILFFLRYSDSVQSPLLELIGTDVDPPIIRHTHAAAFTLTGLLSRCHSRQRVVTPFCKFSRTREDSTFTATLYTFDSGSAPATDTVRYADEAALRPVCDWRVDLRALSGWGMDTSRGGFYTDFEIGLELDAATVGGALIYQNEECGRVVFDFRQ</sequence>
<dbReference type="OrthoDB" id="2963168at2759"/>
<accession>A0A8H6TQD3</accession>
<dbReference type="CDD" id="cd10170">
    <property type="entry name" value="ASKHA_NBD_HSP70"/>
    <property type="match status" value="1"/>
</dbReference>
<reference evidence="1" key="1">
    <citation type="submission" date="2020-05" db="EMBL/GenBank/DDBJ databases">
        <title>Mycena genomes resolve the evolution of fungal bioluminescence.</title>
        <authorList>
            <person name="Tsai I.J."/>
        </authorList>
    </citation>
    <scope>NUCLEOTIDE SEQUENCE</scope>
    <source>
        <strain evidence="1">110903Hualien_Pintung</strain>
    </source>
</reference>
<evidence type="ECO:0008006" key="3">
    <source>
        <dbReference type="Google" id="ProtNLM"/>
    </source>
</evidence>
<proteinExistence type="predicted"/>
<dbReference type="PANTHER" id="PTHR14187">
    <property type="entry name" value="ALPHA KINASE/ELONGATION FACTOR 2 KINASE"/>
    <property type="match status" value="1"/>
</dbReference>
<dbReference type="AlphaFoldDB" id="A0A8H6TQD3"/>
<evidence type="ECO:0000313" key="2">
    <source>
        <dbReference type="Proteomes" id="UP000613580"/>
    </source>
</evidence>
<evidence type="ECO:0000313" key="1">
    <source>
        <dbReference type="EMBL" id="KAF7320892.1"/>
    </source>
</evidence>
<dbReference type="InterPro" id="IPR043129">
    <property type="entry name" value="ATPase_NBD"/>
</dbReference>
<dbReference type="Gene3D" id="3.30.420.40">
    <property type="match status" value="1"/>
</dbReference>
<protein>
    <recommendedName>
        <fullName evidence="3">Actin-like ATPase domain-containing protein</fullName>
    </recommendedName>
</protein>
<comment type="caution">
    <text evidence="1">The sequence shown here is derived from an EMBL/GenBank/DDBJ whole genome shotgun (WGS) entry which is preliminary data.</text>
</comment>
<gene>
    <name evidence="1" type="ORF">HMN09_00175800</name>
</gene>
<dbReference type="EMBL" id="JACAZE010000002">
    <property type="protein sequence ID" value="KAF7320892.1"/>
    <property type="molecule type" value="Genomic_DNA"/>
</dbReference>
<dbReference type="SUPFAM" id="SSF53067">
    <property type="entry name" value="Actin-like ATPase domain"/>
    <property type="match status" value="2"/>
</dbReference>
<dbReference type="Proteomes" id="UP000613580">
    <property type="component" value="Unassembled WGS sequence"/>
</dbReference>
<organism evidence="1 2">
    <name type="scientific">Mycena chlorophos</name>
    <name type="common">Agaric fungus</name>
    <name type="synonym">Agaricus chlorophos</name>
    <dbReference type="NCBI Taxonomy" id="658473"/>
    <lineage>
        <taxon>Eukaryota</taxon>
        <taxon>Fungi</taxon>
        <taxon>Dikarya</taxon>
        <taxon>Basidiomycota</taxon>
        <taxon>Agaricomycotina</taxon>
        <taxon>Agaricomycetes</taxon>
        <taxon>Agaricomycetidae</taxon>
        <taxon>Agaricales</taxon>
        <taxon>Marasmiineae</taxon>
        <taxon>Mycenaceae</taxon>
        <taxon>Mycena</taxon>
    </lineage>
</organism>
<name>A0A8H6TQD3_MYCCL</name>
<keyword evidence="2" id="KW-1185">Reference proteome</keyword>
<dbReference type="PANTHER" id="PTHR14187:SF5">
    <property type="entry name" value="HEAT SHOCK 70 KDA PROTEIN 12A"/>
    <property type="match status" value="1"/>
</dbReference>